<sequence>MGGFVLRAQLSHSLEGDFTTFPLDSNQVLYLVENGYVPYSAVAIEKEEIEDKDKVDGVVRLIIVCQIFWYLVCCISRLVQHLDVTVIELATVGFIICSMGTYFFWREKPMDVNRAIILRPNSTLEHILCEAGECASKPYRRTPMDFVGREEWFWTLHWTYGKGVLRKFGFNFDRMERPIDKIPNDDFPLIAGGPMWILFVFQMGYGAVHLTGWILPFPTNPEEKLWHIATVTIMICIILAWVVEVYWWRITSKLGRTDSGFAAEKAPLPTADTARLTHTPSPVSSHSCAICRLKYSAAKGNIKDVATRLRNNTTPHDPVMDVPLRTVIPLGLLGVVYLFARGFIIIEGFINLRALPPSAYESVNWTAFLPHF</sequence>
<evidence type="ECO:0000313" key="2">
    <source>
        <dbReference type="EMBL" id="CAF9936356.1"/>
    </source>
</evidence>
<accession>A0A8H3G1M5</accession>
<feature type="transmembrane region" description="Helical" evidence="1">
    <location>
        <begin position="187"/>
        <end position="205"/>
    </location>
</feature>
<name>A0A8H3G1M5_9LECA</name>
<dbReference type="Proteomes" id="UP000664534">
    <property type="component" value="Unassembled WGS sequence"/>
</dbReference>
<keyword evidence="1" id="KW-0812">Transmembrane</keyword>
<feature type="transmembrane region" description="Helical" evidence="1">
    <location>
        <begin position="58"/>
        <end position="79"/>
    </location>
</feature>
<feature type="transmembrane region" description="Helical" evidence="1">
    <location>
        <begin position="85"/>
        <end position="105"/>
    </location>
</feature>
<proteinExistence type="predicted"/>
<dbReference type="EMBL" id="CAJPDT010000090">
    <property type="protein sequence ID" value="CAF9936356.1"/>
    <property type="molecule type" value="Genomic_DNA"/>
</dbReference>
<feature type="transmembrane region" description="Helical" evidence="1">
    <location>
        <begin position="330"/>
        <end position="350"/>
    </location>
</feature>
<protein>
    <submittedName>
        <fullName evidence="2">Uncharacterized protein</fullName>
    </submittedName>
</protein>
<keyword evidence="3" id="KW-1185">Reference proteome</keyword>
<comment type="caution">
    <text evidence="2">The sequence shown here is derived from an EMBL/GenBank/DDBJ whole genome shotgun (WGS) entry which is preliminary data.</text>
</comment>
<keyword evidence="1" id="KW-0472">Membrane</keyword>
<dbReference type="AlphaFoldDB" id="A0A8H3G1M5"/>
<dbReference type="OrthoDB" id="3061561at2759"/>
<feature type="transmembrane region" description="Helical" evidence="1">
    <location>
        <begin position="225"/>
        <end position="247"/>
    </location>
</feature>
<dbReference type="PANTHER" id="PTHR35043">
    <property type="entry name" value="TRANSCRIPTION FACTOR DOMAIN-CONTAINING PROTEIN"/>
    <property type="match status" value="1"/>
</dbReference>
<dbReference type="PANTHER" id="PTHR35043:SF8">
    <property type="entry name" value="DUF4220 DOMAIN-CONTAINING PROTEIN"/>
    <property type="match status" value="1"/>
</dbReference>
<reference evidence="2" key="1">
    <citation type="submission" date="2021-03" db="EMBL/GenBank/DDBJ databases">
        <authorList>
            <person name="Tagirdzhanova G."/>
        </authorList>
    </citation>
    <scope>NUCLEOTIDE SEQUENCE</scope>
</reference>
<organism evidence="2 3">
    <name type="scientific">Imshaugia aleurites</name>
    <dbReference type="NCBI Taxonomy" id="172621"/>
    <lineage>
        <taxon>Eukaryota</taxon>
        <taxon>Fungi</taxon>
        <taxon>Dikarya</taxon>
        <taxon>Ascomycota</taxon>
        <taxon>Pezizomycotina</taxon>
        <taxon>Lecanoromycetes</taxon>
        <taxon>OSLEUM clade</taxon>
        <taxon>Lecanoromycetidae</taxon>
        <taxon>Lecanorales</taxon>
        <taxon>Lecanorineae</taxon>
        <taxon>Parmeliaceae</taxon>
        <taxon>Imshaugia</taxon>
    </lineage>
</organism>
<keyword evidence="1" id="KW-1133">Transmembrane helix</keyword>
<gene>
    <name evidence="2" type="ORF">IMSHALPRED_010732</name>
</gene>
<evidence type="ECO:0000256" key="1">
    <source>
        <dbReference type="SAM" id="Phobius"/>
    </source>
</evidence>
<evidence type="ECO:0000313" key="3">
    <source>
        <dbReference type="Proteomes" id="UP000664534"/>
    </source>
</evidence>